<dbReference type="GO" id="GO:0032259">
    <property type="term" value="P:methylation"/>
    <property type="evidence" value="ECO:0007669"/>
    <property type="project" value="UniProtKB-KW"/>
</dbReference>
<dbReference type="InterPro" id="IPR036217">
    <property type="entry name" value="MethylDNA_cys_MeTrfase_DNAb"/>
</dbReference>
<dbReference type="Pfam" id="PF02870">
    <property type="entry name" value="Methyltransf_1N"/>
    <property type="match status" value="1"/>
</dbReference>
<dbReference type="OrthoDB" id="9802228at2"/>
<sequence length="177" mass="18431">MTTTAGIRPTLVHDTTLGPVTLSASPQGLTRLRFGHPSDPARTSAPVAGSPEQRLLDRAVEELDEYLLGLRTDLEVPVDLSGVGPPHRAVLDALRQVGYGRTAAYAELARTAGLVTDGPRRAGAACARNPVLVVIPCHRIVASDGALTGYAGGLPIKRALLALERGQFSLDTAVPAG</sequence>
<evidence type="ECO:0000256" key="6">
    <source>
        <dbReference type="ARBA" id="ARBA00049348"/>
    </source>
</evidence>
<keyword evidence="10" id="KW-1185">Reference proteome</keyword>
<dbReference type="EMBL" id="FOUY01000003">
    <property type="protein sequence ID" value="SFM80782.1"/>
    <property type="molecule type" value="Genomic_DNA"/>
</dbReference>
<dbReference type="Proteomes" id="UP000199614">
    <property type="component" value="Unassembled WGS sequence"/>
</dbReference>
<evidence type="ECO:0000259" key="7">
    <source>
        <dbReference type="Pfam" id="PF01035"/>
    </source>
</evidence>
<organism evidence="9 10">
    <name type="scientific">Pseudonocardia ammonioxydans</name>
    <dbReference type="NCBI Taxonomy" id="260086"/>
    <lineage>
        <taxon>Bacteria</taxon>
        <taxon>Bacillati</taxon>
        <taxon>Actinomycetota</taxon>
        <taxon>Actinomycetes</taxon>
        <taxon>Pseudonocardiales</taxon>
        <taxon>Pseudonocardiaceae</taxon>
        <taxon>Pseudonocardia</taxon>
    </lineage>
</organism>
<reference evidence="9 10" key="1">
    <citation type="submission" date="2016-10" db="EMBL/GenBank/DDBJ databases">
        <authorList>
            <person name="de Groot N.N."/>
        </authorList>
    </citation>
    <scope>NUCLEOTIDE SEQUENCE [LARGE SCALE GENOMIC DNA]</scope>
    <source>
        <strain evidence="9 10">CGMCC 4.1877</strain>
    </source>
</reference>
<comment type="catalytic activity">
    <reaction evidence="1">
        <text>a 4-O-methyl-thymidine in DNA + L-cysteinyl-[protein] = a thymidine in DNA + S-methyl-L-cysteinyl-[protein]</text>
        <dbReference type="Rhea" id="RHEA:53428"/>
        <dbReference type="Rhea" id="RHEA-COMP:10131"/>
        <dbReference type="Rhea" id="RHEA-COMP:10132"/>
        <dbReference type="Rhea" id="RHEA-COMP:13555"/>
        <dbReference type="Rhea" id="RHEA-COMP:13556"/>
        <dbReference type="ChEBI" id="CHEBI:29950"/>
        <dbReference type="ChEBI" id="CHEBI:82612"/>
        <dbReference type="ChEBI" id="CHEBI:137386"/>
        <dbReference type="ChEBI" id="CHEBI:137387"/>
        <dbReference type="EC" id="2.1.1.63"/>
    </reaction>
</comment>
<dbReference type="STRING" id="260086.SAMN05216207_100334"/>
<feature type="domain" description="Methylated-DNA-[protein]-cysteine S-methyltransferase DNA binding" evidence="7">
    <location>
        <begin position="87"/>
        <end position="165"/>
    </location>
</feature>
<keyword evidence="3 9" id="KW-0808">Transferase</keyword>
<dbReference type="InterPro" id="IPR014048">
    <property type="entry name" value="MethylDNA_cys_MeTrfase_DNA-bd"/>
</dbReference>
<dbReference type="InterPro" id="IPR008332">
    <property type="entry name" value="MethylG_MeTrfase_N"/>
</dbReference>
<comment type="catalytic activity">
    <reaction evidence="6">
        <text>a 6-O-methyl-2'-deoxyguanosine in DNA + L-cysteinyl-[protein] = S-methyl-L-cysteinyl-[protein] + a 2'-deoxyguanosine in DNA</text>
        <dbReference type="Rhea" id="RHEA:24000"/>
        <dbReference type="Rhea" id="RHEA-COMP:10131"/>
        <dbReference type="Rhea" id="RHEA-COMP:10132"/>
        <dbReference type="Rhea" id="RHEA-COMP:11367"/>
        <dbReference type="Rhea" id="RHEA-COMP:11368"/>
        <dbReference type="ChEBI" id="CHEBI:29950"/>
        <dbReference type="ChEBI" id="CHEBI:82612"/>
        <dbReference type="ChEBI" id="CHEBI:85445"/>
        <dbReference type="ChEBI" id="CHEBI:85448"/>
        <dbReference type="EC" id="2.1.1.63"/>
    </reaction>
</comment>
<dbReference type="AlphaFoldDB" id="A0A1I4TVN1"/>
<evidence type="ECO:0000313" key="10">
    <source>
        <dbReference type="Proteomes" id="UP000199614"/>
    </source>
</evidence>
<evidence type="ECO:0000256" key="2">
    <source>
        <dbReference type="ARBA" id="ARBA00022603"/>
    </source>
</evidence>
<keyword evidence="5" id="KW-0234">DNA repair</keyword>
<name>A0A1I4TVN1_PSUAM</name>
<dbReference type="GO" id="GO:0006281">
    <property type="term" value="P:DNA repair"/>
    <property type="evidence" value="ECO:0007669"/>
    <property type="project" value="UniProtKB-KW"/>
</dbReference>
<dbReference type="InterPro" id="IPR036631">
    <property type="entry name" value="MGMT_N_sf"/>
</dbReference>
<dbReference type="Pfam" id="PF01035">
    <property type="entry name" value="DNA_binding_1"/>
    <property type="match status" value="1"/>
</dbReference>
<dbReference type="InterPro" id="IPR036388">
    <property type="entry name" value="WH-like_DNA-bd_sf"/>
</dbReference>
<evidence type="ECO:0000256" key="4">
    <source>
        <dbReference type="ARBA" id="ARBA00022763"/>
    </source>
</evidence>
<dbReference type="InterPro" id="IPR001497">
    <property type="entry name" value="MethylDNA_cys_MeTrfase_AS"/>
</dbReference>
<gene>
    <name evidence="9" type="ORF">SAMN05216207_100334</name>
</gene>
<accession>A0A1I4TVN1</accession>
<dbReference type="Gene3D" id="1.10.10.10">
    <property type="entry name" value="Winged helix-like DNA-binding domain superfamily/Winged helix DNA-binding domain"/>
    <property type="match status" value="1"/>
</dbReference>
<evidence type="ECO:0000313" key="9">
    <source>
        <dbReference type="EMBL" id="SFM80782.1"/>
    </source>
</evidence>
<dbReference type="NCBIfam" id="TIGR00589">
    <property type="entry name" value="ogt"/>
    <property type="match status" value="1"/>
</dbReference>
<dbReference type="SUPFAM" id="SSF53155">
    <property type="entry name" value="Methylated DNA-protein cysteine methyltransferase domain"/>
    <property type="match status" value="1"/>
</dbReference>
<evidence type="ECO:0000259" key="8">
    <source>
        <dbReference type="Pfam" id="PF02870"/>
    </source>
</evidence>
<dbReference type="SUPFAM" id="SSF46767">
    <property type="entry name" value="Methylated DNA-protein cysteine methyltransferase, C-terminal domain"/>
    <property type="match status" value="1"/>
</dbReference>
<dbReference type="PANTHER" id="PTHR10815:SF5">
    <property type="entry name" value="METHYLATED-DNA--PROTEIN-CYSTEINE METHYLTRANSFERASE"/>
    <property type="match status" value="1"/>
</dbReference>
<evidence type="ECO:0000256" key="1">
    <source>
        <dbReference type="ARBA" id="ARBA00001286"/>
    </source>
</evidence>
<evidence type="ECO:0000256" key="5">
    <source>
        <dbReference type="ARBA" id="ARBA00023204"/>
    </source>
</evidence>
<dbReference type="GO" id="GO:0003908">
    <property type="term" value="F:methylated-DNA-[protein]-cysteine S-methyltransferase activity"/>
    <property type="evidence" value="ECO:0007669"/>
    <property type="project" value="UniProtKB-EC"/>
</dbReference>
<dbReference type="Gene3D" id="3.30.160.70">
    <property type="entry name" value="Methylated DNA-protein cysteine methyltransferase domain"/>
    <property type="match status" value="1"/>
</dbReference>
<dbReference type="PROSITE" id="PS00374">
    <property type="entry name" value="MGMT"/>
    <property type="match status" value="1"/>
</dbReference>
<dbReference type="RefSeq" id="WP_093337648.1">
    <property type="nucleotide sequence ID" value="NZ_FOUY01000003.1"/>
</dbReference>
<dbReference type="PANTHER" id="PTHR10815">
    <property type="entry name" value="METHYLATED-DNA--PROTEIN-CYSTEINE METHYLTRANSFERASE"/>
    <property type="match status" value="1"/>
</dbReference>
<proteinExistence type="predicted"/>
<feature type="domain" description="Methylguanine DNA methyltransferase ribonuclease-like" evidence="8">
    <location>
        <begin position="14"/>
        <end position="80"/>
    </location>
</feature>
<protein>
    <submittedName>
        <fullName evidence="9">Methylated-DNA-[protein]-cysteine S-methyltransferase</fullName>
    </submittedName>
</protein>
<keyword evidence="4" id="KW-0227">DNA damage</keyword>
<evidence type="ECO:0000256" key="3">
    <source>
        <dbReference type="ARBA" id="ARBA00022679"/>
    </source>
</evidence>
<keyword evidence="2 9" id="KW-0489">Methyltransferase</keyword>
<dbReference type="CDD" id="cd06445">
    <property type="entry name" value="ATase"/>
    <property type="match status" value="1"/>
</dbReference>